<dbReference type="PANTHER" id="PTHR35114:SF1">
    <property type="entry name" value="CYTOCHROME OXIDASE COMPLEX ASSEMBLY PROTEIN"/>
    <property type="match status" value="1"/>
</dbReference>
<dbReference type="AlphaFoldDB" id="A0AAP0RNG6"/>
<dbReference type="EMBL" id="JBBPBK010000007">
    <property type="protein sequence ID" value="KAK9281727.1"/>
    <property type="molecule type" value="Genomic_DNA"/>
</dbReference>
<accession>A0AAP0RNG6</accession>
<dbReference type="PANTHER" id="PTHR35114">
    <property type="entry name" value="CYTOCHROME OXIDASE COMPLEX ASSEMBLY PROTEIN"/>
    <property type="match status" value="1"/>
</dbReference>
<reference evidence="1 2" key="1">
    <citation type="journal article" date="2024" name="Plant J.">
        <title>Genome sequences and population genomics reveal climatic adaptation and genomic divergence between two closely related sweetgum species.</title>
        <authorList>
            <person name="Xu W.Q."/>
            <person name="Ren C.Q."/>
            <person name="Zhang X.Y."/>
            <person name="Comes H.P."/>
            <person name="Liu X.H."/>
            <person name="Li Y.G."/>
            <person name="Kettle C.J."/>
            <person name="Jalonen R."/>
            <person name="Gaisberger H."/>
            <person name="Ma Y.Z."/>
            <person name="Qiu Y.X."/>
        </authorList>
    </citation>
    <scope>NUCLEOTIDE SEQUENCE [LARGE SCALE GENOMIC DNA]</scope>
    <source>
        <strain evidence="1">Hangzhou</strain>
    </source>
</reference>
<dbReference type="Proteomes" id="UP001415857">
    <property type="component" value="Unassembled WGS sequence"/>
</dbReference>
<evidence type="ECO:0008006" key="3">
    <source>
        <dbReference type="Google" id="ProtNLM"/>
    </source>
</evidence>
<protein>
    <recommendedName>
        <fullName evidence="3">Cytochrome oxidase complex assembly protein 1</fullName>
    </recommendedName>
</protein>
<evidence type="ECO:0000313" key="1">
    <source>
        <dbReference type="EMBL" id="KAK9281727.1"/>
    </source>
</evidence>
<comment type="caution">
    <text evidence="1">The sequence shown here is derived from an EMBL/GenBank/DDBJ whole genome shotgun (WGS) entry which is preliminary data.</text>
</comment>
<keyword evidence="2" id="KW-1185">Reference proteome</keyword>
<evidence type="ECO:0000313" key="2">
    <source>
        <dbReference type="Proteomes" id="UP001415857"/>
    </source>
</evidence>
<gene>
    <name evidence="1" type="ORF">L1049_004631</name>
</gene>
<organism evidence="1 2">
    <name type="scientific">Liquidambar formosana</name>
    <name type="common">Formosan gum</name>
    <dbReference type="NCBI Taxonomy" id="63359"/>
    <lineage>
        <taxon>Eukaryota</taxon>
        <taxon>Viridiplantae</taxon>
        <taxon>Streptophyta</taxon>
        <taxon>Embryophyta</taxon>
        <taxon>Tracheophyta</taxon>
        <taxon>Spermatophyta</taxon>
        <taxon>Magnoliopsida</taxon>
        <taxon>eudicotyledons</taxon>
        <taxon>Gunneridae</taxon>
        <taxon>Pentapetalae</taxon>
        <taxon>Saxifragales</taxon>
        <taxon>Altingiaceae</taxon>
        <taxon>Liquidambar</taxon>
    </lineage>
</organism>
<proteinExistence type="predicted"/>
<sequence length="248" mass="27213">MVLDSQTAPVSESTFPVAARNGVVFLTQYGPVYAKVQSVRGFGTRREGFGIRRGREREMLGRRLVSLLKSSPAAQVSSPVKSTEEGTSKSFRRKAVSFVLITITGGVALSALDDLAIYYGCSRKAMEKASKNQAIIDAIGQPIVRGPWYNASLAVAHKRHSVSCTFPVSGPQGTGIFQLKAVRNGDDTWFSFLRPIDWDILIMEALLHVPENDEKQKTFRISLSDNFPPPACTACTDCRSQESIPEKK</sequence>
<name>A0AAP0RNG6_LIQFO</name>